<dbReference type="OrthoDB" id="1874341at2759"/>
<keyword evidence="5" id="KW-1185">Reference proteome</keyword>
<evidence type="ECO:0000256" key="3">
    <source>
        <dbReference type="ARBA" id="ARBA00029872"/>
    </source>
</evidence>
<evidence type="ECO:0000256" key="1">
    <source>
        <dbReference type="ARBA" id="ARBA00006298"/>
    </source>
</evidence>
<sequence length="849" mass="96697">MAGKSHVDDSVIERRLRPIYDWLDNGNNKKAVQEADKVLRKQPNLHCASVLKALALLRLGRNKESTEIVNNVVSEGTSDDATLQALTICYREMHQPHLICSIYENALKLDPTNEDIISHLFMAYVRVGNYKKQQVTAMMLYKLKPKNPYYFWAIMSIVMQAHTTKDSVSRKVSLQLAERMILKFVNEDKIDSEAEVLTYLYILELEEKYEDALAVLDGPLARRIVQKMQNFMPLKRALYNTKLNKFDSASIIYMDLILEQPDNWQHYVFFVDTILSMYKRHVNAPEGKADPLQEASQFLTNAREKNISLGGENRSPFLGLLQFALKLKEEGLHEKIELVCGNVTDLLFDYIKHIGSKMCCYTDIVNFLPLVPKEETSTLLERVFNLVEKDANGVPVSINHIFMHQIGLQLQRAFGKEDFTETAEDIVKFADRLVHFYQETSQFCAHMATTDIKPNDTYLILASHYYFEALSHLVTKISSSSNEEQKEFSSFASNTLVKLCCLLEHGIEICKANYHLKLLLIKAYNLIGATSASYDVYERLDMKQIQVDTLGHIMSLQSLDTGHYSCASTIFSTTLKFFMANYKDTSDPLIMAYKFGSLCRIPECVEFRERLNNSLHFATVTAEQMILELTSKGNSKAELEELMEQLDVDPANEKTVWDDLWDNRDLDVMVSWKPGDKKIIEELKKETFSDDVTLLNSMVNGTVNGACEDETSLPATVMKDLIDSLSLQIQDCDSTKKRTREISQIPIQGPDLARIHLYAKGNHHKCILKHAEAVLRIYNCTVGSEGLDAWSSDVIKGLNEVFDQELSFVLPHLDTLQVLPSSALPWLNTQPLGHISHFLQTVSLILILF</sequence>
<dbReference type="SUPFAM" id="SSF48452">
    <property type="entry name" value="TPR-like"/>
    <property type="match status" value="1"/>
</dbReference>
<dbReference type="InterPro" id="IPR011990">
    <property type="entry name" value="TPR-like_helical_dom_sf"/>
</dbReference>
<name>A0A5N5SLM3_9CRUS</name>
<dbReference type="PANTHER" id="PTHR22767:SF3">
    <property type="entry name" value="N-ALPHA-ACETYLTRANSFERASE 25, NATB AUXILIARY SUBUNIT"/>
    <property type="match status" value="1"/>
</dbReference>
<accession>A0A5N5SLM3</accession>
<evidence type="ECO:0000313" key="5">
    <source>
        <dbReference type="Proteomes" id="UP000326759"/>
    </source>
</evidence>
<dbReference type="Gene3D" id="1.25.40.1040">
    <property type="match status" value="1"/>
</dbReference>
<proteinExistence type="inferred from homology"/>
<organism evidence="4 5">
    <name type="scientific">Armadillidium nasatum</name>
    <dbReference type="NCBI Taxonomy" id="96803"/>
    <lineage>
        <taxon>Eukaryota</taxon>
        <taxon>Metazoa</taxon>
        <taxon>Ecdysozoa</taxon>
        <taxon>Arthropoda</taxon>
        <taxon>Crustacea</taxon>
        <taxon>Multicrustacea</taxon>
        <taxon>Malacostraca</taxon>
        <taxon>Eumalacostraca</taxon>
        <taxon>Peracarida</taxon>
        <taxon>Isopoda</taxon>
        <taxon>Oniscidea</taxon>
        <taxon>Crinocheta</taxon>
        <taxon>Armadillidiidae</taxon>
        <taxon>Armadillidium</taxon>
    </lineage>
</organism>
<dbReference type="PANTHER" id="PTHR22767">
    <property type="entry name" value="N-TERMINAL ACETYLTRANSFERASE-RELATED"/>
    <property type="match status" value="1"/>
</dbReference>
<dbReference type="InterPro" id="IPR019183">
    <property type="entry name" value="NAA25_NatB_aux_su"/>
</dbReference>
<gene>
    <name evidence="4" type="primary">Naa25</name>
    <name evidence="4" type="ORF">Anas_09635</name>
</gene>
<dbReference type="Pfam" id="PF09797">
    <property type="entry name" value="NatB_MDM20"/>
    <property type="match status" value="1"/>
</dbReference>
<dbReference type="AlphaFoldDB" id="A0A5N5SLM3"/>
<dbReference type="GO" id="GO:0031416">
    <property type="term" value="C:NatB complex"/>
    <property type="evidence" value="ECO:0007669"/>
    <property type="project" value="TreeGrafter"/>
</dbReference>
<protein>
    <recommendedName>
        <fullName evidence="3">N-terminal acetyltransferase B complex subunit MDM20 homolog</fullName>
    </recommendedName>
</protein>
<dbReference type="EMBL" id="SEYY01023780">
    <property type="protein sequence ID" value="KAB7494608.1"/>
    <property type="molecule type" value="Genomic_DNA"/>
</dbReference>
<comment type="caution">
    <text evidence="4">The sequence shown here is derived from an EMBL/GenBank/DDBJ whole genome shotgun (WGS) entry which is preliminary data.</text>
</comment>
<keyword evidence="4" id="KW-0808">Transferase</keyword>
<evidence type="ECO:0000313" key="4">
    <source>
        <dbReference type="EMBL" id="KAB7494608.1"/>
    </source>
</evidence>
<reference evidence="4 5" key="1">
    <citation type="journal article" date="2019" name="PLoS Biol.">
        <title>Sex chromosomes control vertical transmission of feminizing Wolbachia symbionts in an isopod.</title>
        <authorList>
            <person name="Becking T."/>
            <person name="Chebbi M.A."/>
            <person name="Giraud I."/>
            <person name="Moumen B."/>
            <person name="Laverre T."/>
            <person name="Caubet Y."/>
            <person name="Peccoud J."/>
            <person name="Gilbert C."/>
            <person name="Cordaux R."/>
        </authorList>
    </citation>
    <scope>NUCLEOTIDE SEQUENCE [LARGE SCALE GENOMIC DNA]</scope>
    <source>
        <strain evidence="4">ANa2</strain>
        <tissue evidence="4">Whole body excluding digestive tract and cuticle</tissue>
    </source>
</reference>
<dbReference type="GO" id="GO:0016740">
    <property type="term" value="F:transferase activity"/>
    <property type="evidence" value="ECO:0007669"/>
    <property type="project" value="UniProtKB-KW"/>
</dbReference>
<comment type="similarity">
    <text evidence="1">Belongs to the MDM20/NAA25 family.</text>
</comment>
<evidence type="ECO:0000256" key="2">
    <source>
        <dbReference type="ARBA" id="ARBA00022803"/>
    </source>
</evidence>
<dbReference type="Proteomes" id="UP000326759">
    <property type="component" value="Unassembled WGS sequence"/>
</dbReference>
<keyword evidence="2" id="KW-0802">TPR repeat</keyword>